<accession>A0ABS6AGH1</accession>
<gene>
    <name evidence="3" type="ORF">KNW02_06090</name>
</gene>
<dbReference type="InterPro" id="IPR005064">
    <property type="entry name" value="BUG"/>
</dbReference>
<dbReference type="PANTHER" id="PTHR42928">
    <property type="entry name" value="TRICARBOXYLATE-BINDING PROTEIN"/>
    <property type="match status" value="1"/>
</dbReference>
<reference evidence="3" key="1">
    <citation type="submission" date="2021-06" db="EMBL/GenBank/DDBJ databases">
        <title>Paracoccus bacterium XHP0099 sp. nov., isolated from the surface waters of the Yellow Sea.</title>
        <authorList>
            <person name="Xue H."/>
            <person name="Zhang D."/>
        </authorList>
    </citation>
    <scope>NUCLEOTIDE SEQUENCE</scope>
    <source>
        <strain evidence="3">XHP0099</strain>
    </source>
</reference>
<proteinExistence type="inferred from homology"/>
<protein>
    <recommendedName>
        <fullName evidence="5">Tripartite tricarboxylate transporter family receptor</fullName>
    </recommendedName>
</protein>
<dbReference type="EMBL" id="JAHKNG010000007">
    <property type="protein sequence ID" value="MBU3029693.1"/>
    <property type="molecule type" value="Genomic_DNA"/>
</dbReference>
<dbReference type="RefSeq" id="WP_216032385.1">
    <property type="nucleotide sequence ID" value="NZ_JAHKNG010000007.1"/>
</dbReference>
<evidence type="ECO:0000313" key="3">
    <source>
        <dbReference type="EMBL" id="MBU3029693.1"/>
    </source>
</evidence>
<feature type="chain" id="PRO_5046386376" description="Tripartite tricarboxylate transporter family receptor" evidence="2">
    <location>
        <begin position="23"/>
        <end position="111"/>
    </location>
</feature>
<feature type="signal peptide" evidence="2">
    <location>
        <begin position="1"/>
        <end position="22"/>
    </location>
</feature>
<evidence type="ECO:0000256" key="1">
    <source>
        <dbReference type="ARBA" id="ARBA00006987"/>
    </source>
</evidence>
<comment type="caution">
    <text evidence="3">The sequence shown here is derived from an EMBL/GenBank/DDBJ whole genome shotgun (WGS) entry which is preliminary data.</text>
</comment>
<name>A0ABS6AGH1_9RHOB</name>
<keyword evidence="2" id="KW-0732">Signal</keyword>
<dbReference type="Proteomes" id="UP001166191">
    <property type="component" value="Unassembled WGS sequence"/>
</dbReference>
<keyword evidence="4" id="KW-1185">Reference proteome</keyword>
<evidence type="ECO:0000256" key="2">
    <source>
        <dbReference type="SAM" id="SignalP"/>
    </source>
</evidence>
<dbReference type="PANTHER" id="PTHR42928:SF5">
    <property type="entry name" value="BLR1237 PROTEIN"/>
    <property type="match status" value="1"/>
</dbReference>
<sequence>MKHARWVALAAALTSTALPALAEYPEKPIEVIMPWPAGVATDVASRIVVEQMAEELGVPMQVIAKPGGSGVLGTMELTNARCQRRCNIRPRGGVKSGHAAVTGAMARALTR</sequence>
<organism evidence="3 4">
    <name type="scientific">Paracoccus marinaquae</name>
    <dbReference type="NCBI Taxonomy" id="2841926"/>
    <lineage>
        <taxon>Bacteria</taxon>
        <taxon>Pseudomonadati</taxon>
        <taxon>Pseudomonadota</taxon>
        <taxon>Alphaproteobacteria</taxon>
        <taxon>Rhodobacterales</taxon>
        <taxon>Paracoccaceae</taxon>
        <taxon>Paracoccus</taxon>
    </lineage>
</organism>
<evidence type="ECO:0008006" key="5">
    <source>
        <dbReference type="Google" id="ProtNLM"/>
    </source>
</evidence>
<evidence type="ECO:0000313" key="4">
    <source>
        <dbReference type="Proteomes" id="UP001166191"/>
    </source>
</evidence>
<comment type="similarity">
    <text evidence="1">Belongs to the UPF0065 (bug) family.</text>
</comment>